<gene>
    <name evidence="6" type="primary">nadX</name>
    <name evidence="9" type="ORF">GCM10009768_21670</name>
</gene>
<keyword evidence="2 6" id="KW-0662">Pyridine nucleotide biosynthesis</keyword>
<organism evidence="9 10">
    <name type="scientific">Leucobacter iarius</name>
    <dbReference type="NCBI Taxonomy" id="333963"/>
    <lineage>
        <taxon>Bacteria</taxon>
        <taxon>Bacillati</taxon>
        <taxon>Actinomycetota</taxon>
        <taxon>Actinomycetes</taxon>
        <taxon>Micrococcales</taxon>
        <taxon>Microbacteriaceae</taxon>
        <taxon>Leucobacter</taxon>
    </lineage>
</organism>
<feature type="domain" description="Aspartate/homoserine dehydrogenase NAD-binding" evidence="8">
    <location>
        <begin position="13"/>
        <end position="108"/>
    </location>
</feature>
<evidence type="ECO:0000256" key="5">
    <source>
        <dbReference type="ARBA" id="ARBA00023027"/>
    </source>
</evidence>
<protein>
    <recommendedName>
        <fullName evidence="6">L-aspartate dehydrogenase</fullName>
        <ecNumber evidence="6">1.4.1.21</ecNumber>
    </recommendedName>
</protein>
<keyword evidence="3 6" id="KW-0521">NADP</keyword>
<sequence>MPQQPPIRVALLGLGAIGARVADGLRNGAAPGAVLAGAVVRTPGAATARGIAELDLDDAIASSGLVVECAGVPAARELGPRVIAAGRDLLLVSIGALADPADRARLLDGPGVCRLSSGAIGGLDLLRAATRDGGLARASLTTTKRPAALVQPWMTETERAALLGLTEPTRILTGTVQDAIARFPSSLNVAVALAAATGLWHETEVRLVADPRAPRTEHVIEASGPAGEYRFAAANAPLPERPASSGIVSQAVLCGIADLARPGGAFV</sequence>
<dbReference type="EMBL" id="BAAAOB010000002">
    <property type="protein sequence ID" value="GAA1792337.1"/>
    <property type="molecule type" value="Genomic_DNA"/>
</dbReference>
<dbReference type="Gene3D" id="3.30.360.10">
    <property type="entry name" value="Dihydrodipicolinate Reductase, domain 2"/>
    <property type="match status" value="1"/>
</dbReference>
<dbReference type="InterPro" id="IPR020626">
    <property type="entry name" value="Asp_DH_prok"/>
</dbReference>
<name>A0ABN2LNY9_9MICO</name>
<dbReference type="Proteomes" id="UP001500851">
    <property type="component" value="Unassembled WGS sequence"/>
</dbReference>
<dbReference type="Gene3D" id="3.40.50.720">
    <property type="entry name" value="NAD(P)-binding Rossmann-like Domain"/>
    <property type="match status" value="1"/>
</dbReference>
<dbReference type="Pfam" id="PF03447">
    <property type="entry name" value="NAD_binding_3"/>
    <property type="match status" value="1"/>
</dbReference>
<reference evidence="9 10" key="1">
    <citation type="journal article" date="2019" name="Int. J. Syst. Evol. Microbiol.">
        <title>The Global Catalogue of Microorganisms (GCM) 10K type strain sequencing project: providing services to taxonomists for standard genome sequencing and annotation.</title>
        <authorList>
            <consortium name="The Broad Institute Genomics Platform"/>
            <consortium name="The Broad Institute Genome Sequencing Center for Infectious Disease"/>
            <person name="Wu L."/>
            <person name="Ma J."/>
        </authorList>
    </citation>
    <scope>NUCLEOTIDE SEQUENCE [LARGE SCALE GENOMIC DNA]</scope>
    <source>
        <strain evidence="9 10">JCM 14736</strain>
    </source>
</reference>
<feature type="active site" evidence="6">
    <location>
        <position position="218"/>
    </location>
</feature>
<evidence type="ECO:0000256" key="4">
    <source>
        <dbReference type="ARBA" id="ARBA00023002"/>
    </source>
</evidence>
<evidence type="ECO:0000256" key="1">
    <source>
        <dbReference type="ARBA" id="ARBA00008331"/>
    </source>
</evidence>
<feature type="binding site" evidence="6">
    <location>
        <position position="119"/>
    </location>
    <ligand>
        <name>NAD(+)</name>
        <dbReference type="ChEBI" id="CHEBI:57540"/>
    </ligand>
</feature>
<proteinExistence type="inferred from homology"/>
<dbReference type="EC" id="1.4.1.21" evidence="6"/>
<dbReference type="Pfam" id="PF01958">
    <property type="entry name" value="Asp_DH_C"/>
    <property type="match status" value="1"/>
</dbReference>
<evidence type="ECO:0000313" key="9">
    <source>
        <dbReference type="EMBL" id="GAA1792337.1"/>
    </source>
</evidence>
<feature type="binding site" evidence="6">
    <location>
        <position position="188"/>
    </location>
    <ligand>
        <name>NAD(+)</name>
        <dbReference type="ChEBI" id="CHEBI:57540"/>
    </ligand>
</feature>
<dbReference type="SUPFAM" id="SSF55347">
    <property type="entry name" value="Glyceraldehyde-3-phosphate dehydrogenase-like, C-terminal domain"/>
    <property type="match status" value="1"/>
</dbReference>
<evidence type="ECO:0000256" key="3">
    <source>
        <dbReference type="ARBA" id="ARBA00022857"/>
    </source>
</evidence>
<dbReference type="PANTHER" id="PTHR31873:SF6">
    <property type="entry name" value="ASPARTATE DEHYDROGENASE DOMAIN-CONTAINING PROTEIN"/>
    <property type="match status" value="1"/>
</dbReference>
<dbReference type="HAMAP" id="MF_01265">
    <property type="entry name" value="NadX"/>
    <property type="match status" value="1"/>
</dbReference>
<dbReference type="PANTHER" id="PTHR31873">
    <property type="entry name" value="L-ASPARTATE DEHYDROGENASE-RELATED"/>
    <property type="match status" value="1"/>
</dbReference>
<keyword evidence="4 6" id="KW-0560">Oxidoreductase</keyword>
<evidence type="ECO:0000256" key="6">
    <source>
        <dbReference type="HAMAP-Rule" id="MF_01265"/>
    </source>
</evidence>
<dbReference type="SUPFAM" id="SSF51735">
    <property type="entry name" value="NAD(P)-binding Rossmann-fold domains"/>
    <property type="match status" value="1"/>
</dbReference>
<evidence type="ECO:0000259" key="7">
    <source>
        <dbReference type="Pfam" id="PF01958"/>
    </source>
</evidence>
<evidence type="ECO:0000313" key="10">
    <source>
        <dbReference type="Proteomes" id="UP001500851"/>
    </source>
</evidence>
<comment type="miscellaneous">
    <text evidence="6">The iminoaspartate product is unstable in aqueous solution and can decompose to oxaloacetate and ammonia.</text>
</comment>
<keyword evidence="10" id="KW-1185">Reference proteome</keyword>
<comment type="similarity">
    <text evidence="1 6">Belongs to the L-aspartate dehydrogenase family.</text>
</comment>
<comment type="function">
    <text evidence="6">Specifically catalyzes the NAD or NADP-dependent dehydrogenation of L-aspartate to iminoaspartate.</text>
</comment>
<comment type="catalytic activity">
    <reaction evidence="6">
        <text>L-aspartate + NAD(+) + H2O = oxaloacetate + NH4(+) + NADH + H(+)</text>
        <dbReference type="Rhea" id="RHEA:11788"/>
        <dbReference type="ChEBI" id="CHEBI:15377"/>
        <dbReference type="ChEBI" id="CHEBI:15378"/>
        <dbReference type="ChEBI" id="CHEBI:16452"/>
        <dbReference type="ChEBI" id="CHEBI:28938"/>
        <dbReference type="ChEBI" id="CHEBI:29991"/>
        <dbReference type="ChEBI" id="CHEBI:57540"/>
        <dbReference type="ChEBI" id="CHEBI:57945"/>
        <dbReference type="EC" id="1.4.1.21"/>
    </reaction>
</comment>
<comment type="catalytic activity">
    <reaction evidence="6">
        <text>L-aspartate + NADP(+) + H2O = oxaloacetate + NH4(+) + NADPH + H(+)</text>
        <dbReference type="Rhea" id="RHEA:11784"/>
        <dbReference type="ChEBI" id="CHEBI:15377"/>
        <dbReference type="ChEBI" id="CHEBI:15378"/>
        <dbReference type="ChEBI" id="CHEBI:16452"/>
        <dbReference type="ChEBI" id="CHEBI:28938"/>
        <dbReference type="ChEBI" id="CHEBI:29991"/>
        <dbReference type="ChEBI" id="CHEBI:57783"/>
        <dbReference type="ChEBI" id="CHEBI:58349"/>
        <dbReference type="EC" id="1.4.1.21"/>
    </reaction>
</comment>
<dbReference type="InterPro" id="IPR002811">
    <property type="entry name" value="Asp_DH"/>
</dbReference>
<evidence type="ECO:0000259" key="8">
    <source>
        <dbReference type="Pfam" id="PF03447"/>
    </source>
</evidence>
<comment type="pathway">
    <text evidence="6">Cofactor biosynthesis; NAD(+) biosynthesis; iminoaspartate from L-aspartate (dehydrogenase route): step 1/1.</text>
</comment>
<evidence type="ECO:0000256" key="2">
    <source>
        <dbReference type="ARBA" id="ARBA00022642"/>
    </source>
</evidence>
<dbReference type="InterPro" id="IPR005106">
    <property type="entry name" value="Asp/hSer_DH_NAD-bd"/>
</dbReference>
<comment type="caution">
    <text evidence="9">The sequence shown here is derived from an EMBL/GenBank/DDBJ whole genome shotgun (WGS) entry which is preliminary data.</text>
</comment>
<feature type="domain" description="Aspartate dehydrogenase" evidence="7">
    <location>
        <begin position="165"/>
        <end position="252"/>
    </location>
</feature>
<keyword evidence="5 6" id="KW-0520">NAD</keyword>
<accession>A0ABN2LNY9</accession>
<dbReference type="InterPro" id="IPR036291">
    <property type="entry name" value="NAD(P)-bd_dom_sf"/>
</dbReference>
<dbReference type="RefSeq" id="WP_344032161.1">
    <property type="nucleotide sequence ID" value="NZ_BAAAOB010000002.1"/>
</dbReference>